<dbReference type="InterPro" id="IPR017900">
    <property type="entry name" value="4Fe4S_Fe_S_CS"/>
</dbReference>
<dbReference type="PROSITE" id="PS51379">
    <property type="entry name" value="4FE4S_FER_2"/>
    <property type="match status" value="1"/>
</dbReference>
<dbReference type="EMBL" id="GG730050">
    <property type="protein sequence ID" value="EEZ92733.1"/>
    <property type="molecule type" value="Genomic_DNA"/>
</dbReference>
<dbReference type="InterPro" id="IPR003593">
    <property type="entry name" value="AAA+_ATPase"/>
</dbReference>
<dbReference type="NCBIfam" id="NF009945">
    <property type="entry name" value="PRK13409.1"/>
    <property type="match status" value="1"/>
</dbReference>
<reference evidence="5 6" key="1">
    <citation type="journal article" date="2010" name="Proc. Natl. Acad. Sci. U.S.A.">
        <title>Enigmatic, ultrasmall, uncultivated Archaea.</title>
        <authorList>
            <person name="Baker B.J."/>
            <person name="Comolli L.R."/>
            <person name="Dick G.J."/>
            <person name="Hauser L.J."/>
            <person name="Hyatt D."/>
            <person name="Dill B.D."/>
            <person name="Land M.L."/>
            <person name="Verberkmoes N.C."/>
            <person name="Hettich R.L."/>
            <person name="Banfield J.F."/>
        </authorList>
    </citation>
    <scope>NUCLEOTIDE SEQUENCE [LARGE SCALE GENOMIC DNA]</scope>
</reference>
<dbReference type="InterPro" id="IPR027417">
    <property type="entry name" value="P-loop_NTPase"/>
</dbReference>
<dbReference type="InterPro" id="IPR013283">
    <property type="entry name" value="RLI1"/>
</dbReference>
<dbReference type="PANTHER" id="PTHR19248">
    <property type="entry name" value="ATP-BINDING TRANSPORT PROTEIN-RELATED"/>
    <property type="match status" value="1"/>
</dbReference>
<protein>
    <submittedName>
        <fullName evidence="5">ABC transporter related protein</fullName>
    </submittedName>
</protein>
<dbReference type="Pfam" id="PF00037">
    <property type="entry name" value="Fer4"/>
    <property type="match status" value="1"/>
</dbReference>
<dbReference type="InterPro" id="IPR017896">
    <property type="entry name" value="4Fe4S_Fe-S-bd"/>
</dbReference>
<evidence type="ECO:0000313" key="5">
    <source>
        <dbReference type="EMBL" id="EEZ92733.1"/>
    </source>
</evidence>
<evidence type="ECO:0000256" key="1">
    <source>
        <dbReference type="ARBA" id="ARBA00022741"/>
    </source>
</evidence>
<dbReference type="Proteomes" id="UP000009375">
    <property type="component" value="Unassembled WGS sequence"/>
</dbReference>
<dbReference type="InterPro" id="IPR017871">
    <property type="entry name" value="ABC_transporter-like_CS"/>
</dbReference>
<organism evidence="5 6">
    <name type="scientific">Candidatus Parvarchaeum acidiphilum ARMAN-4</name>
    <dbReference type="NCBI Taxonomy" id="662760"/>
    <lineage>
        <taxon>Archaea</taxon>
        <taxon>Candidatus Parvarchaeota</taxon>
        <taxon>Candidatus Parvarchaeum</taxon>
    </lineage>
</organism>
<feature type="domain" description="ABC transporter" evidence="3">
    <location>
        <begin position="74"/>
        <end position="296"/>
    </location>
</feature>
<evidence type="ECO:0000256" key="2">
    <source>
        <dbReference type="ARBA" id="ARBA00022840"/>
    </source>
</evidence>
<dbReference type="AlphaFoldDB" id="D2EFZ3"/>
<sequence>MRIAVIKETECEAPDNCNYICAEVCPRVRQGAKETVYARENGKAAITESLCISCGICVKRCPFDAIRIINLPDEMAKDITFQYGINSFRTFNIATPIENKVVGLIGRNGIGKTTNIKLISNELIPNFGDLKKEPSSEEVIKAFRGKEIQPYLTKLYSNNLIIATKTQSFSQSGKVRDLVGANRFNLVSKDILDRDAETLSGGEAQIVEIAKTLDKEADVYIFDEPMNYLDINTRIKVATKIKEALENKTVVVVEHDLVMLDYLTEYIQILYGSESNYGIASHIMPSRNGINTYLDGYLQTENVRFRDYSIKIKKTLPPVTNEQFISWPEFVVKLDNFSLDTKSGKLYKGDIIGVIGENGIGKSTFIKALAGIIETSIGKLDLGIKISYKPQILKPFDMIVSDTLLNTNPQYESDLGIVSAINKFGINKIMTKNVITLSGGELQKLAIVTTLMKPADIYLIDEPSANLDIEDRLECMNIISSFISSRKKCAIIVDHDLAFLDSTCPKSILFNGKKGVKGMTDQIEGTGKAINNFLKSIDVTIRRDKDSGRPRINQKGSRLDLEQKASNIYFAE</sequence>
<dbReference type="PRINTS" id="PR01868">
    <property type="entry name" value="ABCEFAMILY"/>
</dbReference>
<dbReference type="SUPFAM" id="SSF52540">
    <property type="entry name" value="P-loop containing nucleoside triphosphate hydrolases"/>
    <property type="match status" value="2"/>
</dbReference>
<evidence type="ECO:0000259" key="3">
    <source>
        <dbReference type="PROSITE" id="PS50893"/>
    </source>
</evidence>
<dbReference type="SMART" id="SM00382">
    <property type="entry name" value="AAA"/>
    <property type="match status" value="2"/>
</dbReference>
<evidence type="ECO:0000313" key="6">
    <source>
        <dbReference type="Proteomes" id="UP000009375"/>
    </source>
</evidence>
<dbReference type="GO" id="GO:0005524">
    <property type="term" value="F:ATP binding"/>
    <property type="evidence" value="ECO:0007669"/>
    <property type="project" value="UniProtKB-KW"/>
</dbReference>
<dbReference type="PROSITE" id="PS00211">
    <property type="entry name" value="ABC_TRANSPORTER_1"/>
    <property type="match status" value="1"/>
</dbReference>
<accession>D2EFZ3</accession>
<keyword evidence="2" id="KW-0067">ATP-binding</keyword>
<dbReference type="GO" id="GO:0016491">
    <property type="term" value="F:oxidoreductase activity"/>
    <property type="evidence" value="ECO:0007669"/>
    <property type="project" value="UniProtKB-ARBA"/>
</dbReference>
<keyword evidence="1" id="KW-0547">Nucleotide-binding</keyword>
<dbReference type="PROSITE" id="PS50893">
    <property type="entry name" value="ABC_TRANSPORTER_2"/>
    <property type="match status" value="2"/>
</dbReference>
<proteinExistence type="predicted"/>
<evidence type="ECO:0000259" key="4">
    <source>
        <dbReference type="PROSITE" id="PS51379"/>
    </source>
</evidence>
<dbReference type="InterPro" id="IPR003439">
    <property type="entry name" value="ABC_transporter-like_ATP-bd"/>
</dbReference>
<feature type="domain" description="4Fe-4S ferredoxin-type" evidence="4">
    <location>
        <begin position="42"/>
        <end position="71"/>
    </location>
</feature>
<gene>
    <name evidence="5" type="ORF">BJBARM4_0674</name>
</gene>
<dbReference type="GO" id="GO:0016887">
    <property type="term" value="F:ATP hydrolysis activity"/>
    <property type="evidence" value="ECO:0007669"/>
    <property type="project" value="InterPro"/>
</dbReference>
<dbReference type="PROSITE" id="PS00198">
    <property type="entry name" value="4FE4S_FER_1"/>
    <property type="match status" value="1"/>
</dbReference>
<dbReference type="Pfam" id="PF00005">
    <property type="entry name" value="ABC_tran"/>
    <property type="match status" value="2"/>
</dbReference>
<feature type="domain" description="ABC transporter" evidence="3">
    <location>
        <begin position="298"/>
        <end position="536"/>
    </location>
</feature>
<name>D2EFZ3_PARA4</name>
<dbReference type="SUPFAM" id="SSF54862">
    <property type="entry name" value="4Fe-4S ferredoxins"/>
    <property type="match status" value="1"/>
</dbReference>
<dbReference type="Gene3D" id="3.40.50.300">
    <property type="entry name" value="P-loop containing nucleotide triphosphate hydrolases"/>
    <property type="match status" value="2"/>
</dbReference>